<accession>A0ABQ4WUA8</accession>
<evidence type="ECO:0000313" key="1">
    <source>
        <dbReference type="EMBL" id="GJS56481.1"/>
    </source>
</evidence>
<organism evidence="1 2">
    <name type="scientific">Tanacetum coccineum</name>
    <dbReference type="NCBI Taxonomy" id="301880"/>
    <lineage>
        <taxon>Eukaryota</taxon>
        <taxon>Viridiplantae</taxon>
        <taxon>Streptophyta</taxon>
        <taxon>Embryophyta</taxon>
        <taxon>Tracheophyta</taxon>
        <taxon>Spermatophyta</taxon>
        <taxon>Magnoliopsida</taxon>
        <taxon>eudicotyledons</taxon>
        <taxon>Gunneridae</taxon>
        <taxon>Pentapetalae</taxon>
        <taxon>asterids</taxon>
        <taxon>campanulids</taxon>
        <taxon>Asterales</taxon>
        <taxon>Asteraceae</taxon>
        <taxon>Asteroideae</taxon>
        <taxon>Anthemideae</taxon>
        <taxon>Anthemidinae</taxon>
        <taxon>Tanacetum</taxon>
    </lineage>
</organism>
<sequence length="306" mass="35676">MEEAMLPRVYHKILLWGSSNRAAMTRYNSNLAQIEAMLEIKVYEVGGQEEIFSSEAWRRLFDTNERIYTELCHEFYSTYDFDEVCVDDELVTKKLIKFRLCGRSGLRSDENFDARDYWLSISSVENLHLSRSLASTIKNPILRVLQKMITYRVCQRTIGYDKVQRNKLWLMSMFEAKHQNGYANVAWLMARWFKRKGARSQRDSMICCGQFITRIAKRMGLLTDEVLTTLSAPTYCRALDVTTLRELIDSNRRLIAEDPAPGVPRVAMPIGPHPSMQDLYDMMGNIEIRQGTLGRMARRQLYHTDR</sequence>
<name>A0ABQ4WUA8_9ASTR</name>
<gene>
    <name evidence="1" type="ORF">Tco_0629843</name>
</gene>
<dbReference type="EMBL" id="BQNB010008938">
    <property type="protein sequence ID" value="GJS56481.1"/>
    <property type="molecule type" value="Genomic_DNA"/>
</dbReference>
<protein>
    <recommendedName>
        <fullName evidence="3">RNA-directed RNA polymerase</fullName>
    </recommendedName>
</protein>
<comment type="caution">
    <text evidence="1">The sequence shown here is derived from an EMBL/GenBank/DDBJ whole genome shotgun (WGS) entry which is preliminary data.</text>
</comment>
<keyword evidence="2" id="KW-1185">Reference proteome</keyword>
<dbReference type="Proteomes" id="UP001151760">
    <property type="component" value="Unassembled WGS sequence"/>
</dbReference>
<proteinExistence type="predicted"/>
<reference evidence="1" key="2">
    <citation type="submission" date="2022-01" db="EMBL/GenBank/DDBJ databases">
        <authorList>
            <person name="Yamashiro T."/>
            <person name="Shiraishi A."/>
            <person name="Satake H."/>
            <person name="Nakayama K."/>
        </authorList>
    </citation>
    <scope>NUCLEOTIDE SEQUENCE</scope>
</reference>
<evidence type="ECO:0000313" key="2">
    <source>
        <dbReference type="Proteomes" id="UP001151760"/>
    </source>
</evidence>
<evidence type="ECO:0008006" key="3">
    <source>
        <dbReference type="Google" id="ProtNLM"/>
    </source>
</evidence>
<reference evidence="1" key="1">
    <citation type="journal article" date="2022" name="Int. J. Mol. Sci.">
        <title>Draft Genome of Tanacetum Coccineum: Genomic Comparison of Closely Related Tanacetum-Family Plants.</title>
        <authorList>
            <person name="Yamashiro T."/>
            <person name="Shiraishi A."/>
            <person name="Nakayama K."/>
            <person name="Satake H."/>
        </authorList>
    </citation>
    <scope>NUCLEOTIDE SEQUENCE</scope>
</reference>